<organism evidence="1">
    <name type="scientific">uncultured Caudovirales phage</name>
    <dbReference type="NCBI Taxonomy" id="2100421"/>
    <lineage>
        <taxon>Viruses</taxon>
        <taxon>Duplodnaviria</taxon>
        <taxon>Heunggongvirae</taxon>
        <taxon>Uroviricota</taxon>
        <taxon>Caudoviricetes</taxon>
        <taxon>Peduoviridae</taxon>
        <taxon>Maltschvirus</taxon>
        <taxon>Maltschvirus maltsch</taxon>
    </lineage>
</organism>
<keyword evidence="1" id="KW-0238">DNA-binding</keyword>
<evidence type="ECO:0000313" key="1">
    <source>
        <dbReference type="EMBL" id="CAB4197023.1"/>
    </source>
</evidence>
<sequence length="111" mass="13107">MNKIPTSISKRVLWRYVNIKIKRIIHHYHVFSVITILFEEMLKDLISGKNINIFNLGIFSLKQNKPRLHYDISKKTFAVSNGRKVMRLALSPQVKKIICKHVDLDRTFKDD</sequence>
<dbReference type="InterPro" id="IPR000119">
    <property type="entry name" value="Hist_DNA-bd"/>
</dbReference>
<accession>A0A6J5RHZ8</accession>
<name>A0A6J5RHZ8_9CAUD</name>
<dbReference type="EMBL" id="LR797252">
    <property type="protein sequence ID" value="CAB4197023.1"/>
    <property type="molecule type" value="Genomic_DNA"/>
</dbReference>
<dbReference type="InterPro" id="IPR010992">
    <property type="entry name" value="IHF-like_DNA-bd_dom_sf"/>
</dbReference>
<dbReference type="SUPFAM" id="SSF47729">
    <property type="entry name" value="IHF-like DNA-binding proteins"/>
    <property type="match status" value="1"/>
</dbReference>
<reference evidence="1" key="1">
    <citation type="submission" date="2020-05" db="EMBL/GenBank/DDBJ databases">
        <authorList>
            <person name="Chiriac C."/>
            <person name="Salcher M."/>
            <person name="Ghai R."/>
            <person name="Kavagutti S V."/>
        </authorList>
    </citation>
    <scope>NUCLEOTIDE SEQUENCE</scope>
</reference>
<gene>
    <name evidence="1" type="ORF">UFOVP1290_543</name>
</gene>
<dbReference type="GO" id="GO:0003677">
    <property type="term" value="F:DNA binding"/>
    <property type="evidence" value="ECO:0007669"/>
    <property type="project" value="UniProtKB-KW"/>
</dbReference>
<proteinExistence type="predicted"/>
<dbReference type="GO" id="GO:0030527">
    <property type="term" value="F:structural constituent of chromatin"/>
    <property type="evidence" value="ECO:0007669"/>
    <property type="project" value="InterPro"/>
</dbReference>
<dbReference type="Pfam" id="PF00216">
    <property type="entry name" value="Bac_DNA_binding"/>
    <property type="match status" value="1"/>
</dbReference>
<protein>
    <submittedName>
        <fullName evidence="1">Histone-like DNA-binding protein</fullName>
    </submittedName>
</protein>